<evidence type="ECO:0000313" key="2">
    <source>
        <dbReference type="EMBL" id="PWR13793.1"/>
    </source>
</evidence>
<sequence>MQLIARRVLSAGAVAGLLATAAVVAASPATAFPRPPAPACPIETLPQPPDMYRTQAYAIDSTGRYIVGGALRVADEQPTKAFLLIWDRGHLTTVPSPFGEGGVGVNARGVVIGTGHGEGGTQPWSYRDGVFTLLPARSDETYVSAINAAGDVVGYDYDDATGRFVALRWPASRPGTFEVLDVPAGGMALGITRDGTIVGTVSGPEHATGWARRPDGRYAELTVPGARSTQVLAAEGKWALARVDLSNGDQFGVRWNLRTGAYTVLDPRSYVATDVNSRGAVVAGDWVVRPGASRQ</sequence>
<name>A0A317DM06_9ACTN</name>
<proteinExistence type="predicted"/>
<keyword evidence="1" id="KW-0732">Signal</keyword>
<feature type="signal peptide" evidence="1">
    <location>
        <begin position="1"/>
        <end position="31"/>
    </location>
</feature>
<gene>
    <name evidence="2" type="ORF">DKT68_00575</name>
</gene>
<dbReference type="RefSeq" id="WP_201748842.1">
    <property type="nucleotide sequence ID" value="NZ_QGKR01000046.1"/>
</dbReference>
<accession>A0A317DM06</accession>
<dbReference type="AlphaFoldDB" id="A0A317DM06"/>
<reference evidence="2 3" key="1">
    <citation type="submission" date="2018-05" db="EMBL/GenBank/DDBJ databases">
        <title>Micromonospora atacamensis sp. nov., a novel actinobacteria isolated from high altitude Atacama Desert soil.</title>
        <authorList>
            <person name="Carro L."/>
            <person name="Golinska P."/>
            <person name="Klenk H.-P."/>
            <person name="Goodfellow M."/>
        </authorList>
    </citation>
    <scope>NUCLEOTIDE SEQUENCE [LARGE SCALE GENOMIC DNA]</scope>
    <source>
        <strain evidence="2 3">5R2A7</strain>
    </source>
</reference>
<comment type="caution">
    <text evidence="2">The sequence shown here is derived from an EMBL/GenBank/DDBJ whole genome shotgun (WGS) entry which is preliminary data.</text>
</comment>
<evidence type="ECO:0000313" key="3">
    <source>
        <dbReference type="Proteomes" id="UP000245410"/>
    </source>
</evidence>
<evidence type="ECO:0000256" key="1">
    <source>
        <dbReference type="SAM" id="SignalP"/>
    </source>
</evidence>
<protein>
    <recommendedName>
        <fullName evidence="4">Extracellular repeat, HAF family</fullName>
    </recommendedName>
</protein>
<keyword evidence="3" id="KW-1185">Reference proteome</keyword>
<feature type="chain" id="PRO_5016248561" description="Extracellular repeat, HAF family" evidence="1">
    <location>
        <begin position="32"/>
        <end position="295"/>
    </location>
</feature>
<feature type="non-terminal residue" evidence="2">
    <location>
        <position position="295"/>
    </location>
</feature>
<dbReference type="EMBL" id="QGKR01000046">
    <property type="protein sequence ID" value="PWR13793.1"/>
    <property type="molecule type" value="Genomic_DNA"/>
</dbReference>
<dbReference type="Proteomes" id="UP000245410">
    <property type="component" value="Unassembled WGS sequence"/>
</dbReference>
<organism evidence="2 3">
    <name type="scientific">Micromonospora acroterricola</name>
    <dbReference type="NCBI Taxonomy" id="2202421"/>
    <lineage>
        <taxon>Bacteria</taxon>
        <taxon>Bacillati</taxon>
        <taxon>Actinomycetota</taxon>
        <taxon>Actinomycetes</taxon>
        <taxon>Micromonosporales</taxon>
        <taxon>Micromonosporaceae</taxon>
        <taxon>Micromonospora</taxon>
    </lineage>
</organism>
<evidence type="ECO:0008006" key="4">
    <source>
        <dbReference type="Google" id="ProtNLM"/>
    </source>
</evidence>